<accession>A0A5R9FA73</accession>
<keyword evidence="5 7" id="KW-0418">Kinase</keyword>
<evidence type="ECO:0000313" key="7">
    <source>
        <dbReference type="EMBL" id="TLS39150.1"/>
    </source>
</evidence>
<dbReference type="PROSITE" id="PS51219">
    <property type="entry name" value="DPCK"/>
    <property type="match status" value="1"/>
</dbReference>
<comment type="pathway">
    <text evidence="5">Cofactor biosynthesis; coenzyme A biosynthesis; CoA from (R)-pantothenate: step 5/5.</text>
</comment>
<comment type="catalytic activity">
    <reaction evidence="5">
        <text>3'-dephospho-CoA + ATP = ADP + CoA + H(+)</text>
        <dbReference type="Rhea" id="RHEA:18245"/>
        <dbReference type="ChEBI" id="CHEBI:15378"/>
        <dbReference type="ChEBI" id="CHEBI:30616"/>
        <dbReference type="ChEBI" id="CHEBI:57287"/>
        <dbReference type="ChEBI" id="CHEBI:57328"/>
        <dbReference type="ChEBI" id="CHEBI:456216"/>
        <dbReference type="EC" id="2.7.1.24"/>
    </reaction>
</comment>
<evidence type="ECO:0000256" key="2">
    <source>
        <dbReference type="ARBA" id="ARBA00022741"/>
    </source>
</evidence>
<evidence type="ECO:0000256" key="3">
    <source>
        <dbReference type="ARBA" id="ARBA00022840"/>
    </source>
</evidence>
<dbReference type="EMBL" id="SWLG01000001">
    <property type="protein sequence ID" value="TLS39150.1"/>
    <property type="molecule type" value="Genomic_DNA"/>
</dbReference>
<evidence type="ECO:0000256" key="5">
    <source>
        <dbReference type="HAMAP-Rule" id="MF_00376"/>
    </source>
</evidence>
<dbReference type="HAMAP" id="MF_00376">
    <property type="entry name" value="Dephospho_CoA_kinase"/>
    <property type="match status" value="1"/>
</dbReference>
<dbReference type="CDD" id="cd02022">
    <property type="entry name" value="DPCK"/>
    <property type="match status" value="1"/>
</dbReference>
<comment type="subcellular location">
    <subcellularLocation>
        <location evidence="5">Cytoplasm</location>
    </subcellularLocation>
</comment>
<organism evidence="7 8">
    <name type="scientific">Exobacillus caeni</name>
    <dbReference type="NCBI Taxonomy" id="2574798"/>
    <lineage>
        <taxon>Bacteria</taxon>
        <taxon>Bacillati</taxon>
        <taxon>Bacillota</taxon>
        <taxon>Bacilli</taxon>
        <taxon>Bacillales</taxon>
        <taxon>Guptibacillaceae</taxon>
        <taxon>Exobacillus</taxon>
    </lineage>
</organism>
<comment type="similarity">
    <text evidence="1 5">Belongs to the CoaE family.</text>
</comment>
<dbReference type="NCBIfam" id="TIGR00152">
    <property type="entry name" value="dephospho-CoA kinase"/>
    <property type="match status" value="1"/>
</dbReference>
<dbReference type="PANTHER" id="PTHR10695">
    <property type="entry name" value="DEPHOSPHO-COA KINASE-RELATED"/>
    <property type="match status" value="1"/>
</dbReference>
<evidence type="ECO:0000256" key="4">
    <source>
        <dbReference type="ARBA" id="ARBA00022993"/>
    </source>
</evidence>
<feature type="binding site" evidence="5">
    <location>
        <begin position="10"/>
        <end position="15"/>
    </location>
    <ligand>
        <name>ATP</name>
        <dbReference type="ChEBI" id="CHEBI:30616"/>
    </ligand>
</feature>
<dbReference type="PANTHER" id="PTHR10695:SF46">
    <property type="entry name" value="BIFUNCTIONAL COENZYME A SYNTHASE-RELATED"/>
    <property type="match status" value="1"/>
</dbReference>
<evidence type="ECO:0000313" key="8">
    <source>
        <dbReference type="Proteomes" id="UP000308230"/>
    </source>
</evidence>
<dbReference type="Proteomes" id="UP000308230">
    <property type="component" value="Unassembled WGS sequence"/>
</dbReference>
<protein>
    <recommendedName>
        <fullName evidence="5 6">Dephospho-CoA kinase</fullName>
        <ecNumber evidence="5 6">2.7.1.24</ecNumber>
    </recommendedName>
    <alternativeName>
        <fullName evidence="5">Dephosphocoenzyme A kinase</fullName>
    </alternativeName>
</protein>
<dbReference type="Gene3D" id="3.40.50.300">
    <property type="entry name" value="P-loop containing nucleotide triphosphate hydrolases"/>
    <property type="match status" value="1"/>
</dbReference>
<dbReference type="OrthoDB" id="9812943at2"/>
<comment type="caution">
    <text evidence="7">The sequence shown here is derived from an EMBL/GenBank/DDBJ whole genome shotgun (WGS) entry which is preliminary data.</text>
</comment>
<evidence type="ECO:0000256" key="1">
    <source>
        <dbReference type="ARBA" id="ARBA00009018"/>
    </source>
</evidence>
<dbReference type="Pfam" id="PF01121">
    <property type="entry name" value="CoaE"/>
    <property type="match status" value="1"/>
</dbReference>
<dbReference type="GO" id="GO:0015937">
    <property type="term" value="P:coenzyme A biosynthetic process"/>
    <property type="evidence" value="ECO:0007669"/>
    <property type="project" value="UniProtKB-UniRule"/>
</dbReference>
<dbReference type="GO" id="GO:0004140">
    <property type="term" value="F:dephospho-CoA kinase activity"/>
    <property type="evidence" value="ECO:0007669"/>
    <property type="project" value="UniProtKB-UniRule"/>
</dbReference>
<dbReference type="InterPro" id="IPR027417">
    <property type="entry name" value="P-loop_NTPase"/>
</dbReference>
<keyword evidence="3 5" id="KW-0067">ATP-binding</keyword>
<dbReference type="AlphaFoldDB" id="A0A5R9FA73"/>
<dbReference type="InterPro" id="IPR001977">
    <property type="entry name" value="Depp_CoAkinase"/>
</dbReference>
<dbReference type="UniPathway" id="UPA00241">
    <property type="reaction ID" value="UER00356"/>
</dbReference>
<sequence>MIIGLTGGISSGKSTVSKMFKELNIPVVDADAAAREVVEPGENAYQDIVEYFGGDILLETGYIDRKKLGSIVFKDEEKRKVLNKIVHPAVREKMRKDTKEHFQSGSETVVMDIPLLFESDLTHMVDKTLLVYVSDDIQLQRLIERDKNGEEDARQRIGSQMPLEEKRLLADEIIDNNGTIEETRSQLLIVLERWKVIHT</sequence>
<gene>
    <name evidence="5" type="primary">coaE</name>
    <name evidence="7" type="ORF">FCL54_02220</name>
</gene>
<keyword evidence="5" id="KW-0963">Cytoplasm</keyword>
<keyword evidence="8" id="KW-1185">Reference proteome</keyword>
<dbReference type="GO" id="GO:0005524">
    <property type="term" value="F:ATP binding"/>
    <property type="evidence" value="ECO:0007669"/>
    <property type="project" value="UniProtKB-UniRule"/>
</dbReference>
<name>A0A5R9FA73_9BACL</name>
<dbReference type="FunFam" id="3.40.50.300:FF:000485">
    <property type="entry name" value="Dephospho-CoA kinase CAB5"/>
    <property type="match status" value="1"/>
</dbReference>
<proteinExistence type="inferred from homology"/>
<comment type="function">
    <text evidence="5">Catalyzes the phosphorylation of the 3'-hydroxyl group of dephosphocoenzyme A to form coenzyme A.</text>
</comment>
<evidence type="ECO:0000256" key="6">
    <source>
        <dbReference type="NCBIfam" id="TIGR00152"/>
    </source>
</evidence>
<keyword evidence="5 7" id="KW-0808">Transferase</keyword>
<dbReference type="EC" id="2.7.1.24" evidence="5 6"/>
<keyword evidence="4 5" id="KW-0173">Coenzyme A biosynthesis</keyword>
<dbReference type="GO" id="GO:0005737">
    <property type="term" value="C:cytoplasm"/>
    <property type="evidence" value="ECO:0007669"/>
    <property type="project" value="UniProtKB-SubCell"/>
</dbReference>
<dbReference type="SUPFAM" id="SSF52540">
    <property type="entry name" value="P-loop containing nucleoside triphosphate hydrolases"/>
    <property type="match status" value="1"/>
</dbReference>
<reference evidence="7 8" key="1">
    <citation type="submission" date="2019-04" db="EMBL/GenBank/DDBJ databases">
        <title>Bacillus caeni sp. nov., a bacterium isolated from mangrove sediment.</title>
        <authorList>
            <person name="Huang H."/>
            <person name="Mo K."/>
            <person name="Hu Y."/>
        </authorList>
    </citation>
    <scope>NUCLEOTIDE SEQUENCE [LARGE SCALE GENOMIC DNA]</scope>
    <source>
        <strain evidence="7 8">HB172195</strain>
    </source>
</reference>
<keyword evidence="2 5" id="KW-0547">Nucleotide-binding</keyword>